<accession>A0A1T1HEQ4</accession>
<keyword evidence="1" id="KW-0175">Coiled coil</keyword>
<proteinExistence type="predicted"/>
<keyword evidence="3" id="KW-1185">Reference proteome</keyword>
<evidence type="ECO:0000313" key="3">
    <source>
        <dbReference type="Proteomes" id="UP000190064"/>
    </source>
</evidence>
<evidence type="ECO:0000313" key="2">
    <source>
        <dbReference type="EMBL" id="OOV88329.1"/>
    </source>
</evidence>
<gene>
    <name evidence="2" type="ORF">BTA35_0202085</name>
</gene>
<dbReference type="AlphaFoldDB" id="A0A1T1HEQ4"/>
<feature type="coiled-coil region" evidence="1">
    <location>
        <begin position="148"/>
        <end position="203"/>
    </location>
</feature>
<reference evidence="2" key="1">
    <citation type="submission" date="2017-02" db="EMBL/GenBank/DDBJ databases">
        <title>Draft Genome Sequence of the Salt Water Bacterium Oceanospirillum linum ATCC 11336.</title>
        <authorList>
            <person name="Trachtenberg A.M."/>
            <person name="Carney J.G."/>
            <person name="Linnane J.D."/>
            <person name="Rheaume B.A."/>
            <person name="Pitts N.L."/>
            <person name="Mykles D.L."/>
            <person name="Maclea K.S."/>
        </authorList>
    </citation>
    <scope>NUCLEOTIDE SEQUENCE [LARGE SCALE GENOMIC DNA]</scope>
    <source>
        <strain evidence="2">ATCC 11336</strain>
    </source>
</reference>
<comment type="caution">
    <text evidence="2">The sequence shown here is derived from an EMBL/GenBank/DDBJ whole genome shotgun (WGS) entry which is preliminary data.</text>
</comment>
<sequence>MTDQNLQTTLVLAEHQRQLFTFMQTPDKPESWQLFKPRGELSLPATGNDCWQKALDEITDFHNRSSGLAACSVFVLSDRLGLFAQSELLEPLQQAQAQQCQLIRLSWLAERSGTLPPASADADWLQQYILPELVSVPEAEAQVDSISDQELSEELQNAQVQLKDLQQRIKQLTNSEQQLKQQLQEKEQALQVTQGDMEALKRRSDALVSGELTMMQLTTLLPALYKNFWSSISPSDLALLAGTTEVPQIRSPVHEPTDAVIQTLKKRIQVLHSSQKEELRQLCRQLPRQFTVRPEMQFFFEDEACV</sequence>
<dbReference type="EMBL" id="MTSD02000001">
    <property type="protein sequence ID" value="OOV88329.1"/>
    <property type="molecule type" value="Genomic_DNA"/>
</dbReference>
<name>A0A1T1HEQ4_OCELI</name>
<protein>
    <submittedName>
        <fullName evidence="2">Uncharacterized protein</fullName>
    </submittedName>
</protein>
<dbReference type="Proteomes" id="UP000190064">
    <property type="component" value="Unassembled WGS sequence"/>
</dbReference>
<dbReference type="RefSeq" id="WP_077242761.1">
    <property type="nucleotide sequence ID" value="NZ_FXTS01000001.1"/>
</dbReference>
<organism evidence="2 3">
    <name type="scientific">Oceanospirillum linum</name>
    <dbReference type="NCBI Taxonomy" id="966"/>
    <lineage>
        <taxon>Bacteria</taxon>
        <taxon>Pseudomonadati</taxon>
        <taxon>Pseudomonadota</taxon>
        <taxon>Gammaproteobacteria</taxon>
        <taxon>Oceanospirillales</taxon>
        <taxon>Oceanospirillaceae</taxon>
        <taxon>Oceanospirillum</taxon>
    </lineage>
</organism>
<evidence type="ECO:0000256" key="1">
    <source>
        <dbReference type="SAM" id="Coils"/>
    </source>
</evidence>
<dbReference type="STRING" id="966.BTA35_0202085"/>